<proteinExistence type="predicted"/>
<dbReference type="EMBL" id="CACTIH010003675">
    <property type="protein sequence ID" value="CAA2981546.1"/>
    <property type="molecule type" value="Genomic_DNA"/>
</dbReference>
<sequence length="83" mass="9002">MEIANSFVKLIKGEDISHIIPKHTTAAVSVGNNDGASGIYVNKSFWGLQQKIETGGIDKVEKPSNESSIVDKVFDEADISMNH</sequence>
<reference evidence="1 2" key="1">
    <citation type="submission" date="2019-12" db="EMBL/GenBank/DDBJ databases">
        <authorList>
            <person name="Alioto T."/>
            <person name="Alioto T."/>
            <person name="Gomez Garrido J."/>
        </authorList>
    </citation>
    <scope>NUCLEOTIDE SEQUENCE [LARGE SCALE GENOMIC DNA]</scope>
</reference>
<comment type="caution">
    <text evidence="1">The sequence shown here is derived from an EMBL/GenBank/DDBJ whole genome shotgun (WGS) entry which is preliminary data.</text>
</comment>
<evidence type="ECO:0000313" key="1">
    <source>
        <dbReference type="EMBL" id="CAA2981546.1"/>
    </source>
</evidence>
<dbReference type="Gramene" id="OE9A113775T1">
    <property type="protein sequence ID" value="OE9A113775C1"/>
    <property type="gene ID" value="OE9A113775"/>
</dbReference>
<gene>
    <name evidence="1" type="ORF">OLEA9_A113775</name>
</gene>
<name>A0A8S0RQU9_OLEEU</name>
<organism evidence="1 2">
    <name type="scientific">Olea europaea subsp. europaea</name>
    <dbReference type="NCBI Taxonomy" id="158383"/>
    <lineage>
        <taxon>Eukaryota</taxon>
        <taxon>Viridiplantae</taxon>
        <taxon>Streptophyta</taxon>
        <taxon>Embryophyta</taxon>
        <taxon>Tracheophyta</taxon>
        <taxon>Spermatophyta</taxon>
        <taxon>Magnoliopsida</taxon>
        <taxon>eudicotyledons</taxon>
        <taxon>Gunneridae</taxon>
        <taxon>Pentapetalae</taxon>
        <taxon>asterids</taxon>
        <taxon>lamiids</taxon>
        <taxon>Lamiales</taxon>
        <taxon>Oleaceae</taxon>
        <taxon>Oleeae</taxon>
        <taxon>Olea</taxon>
    </lineage>
</organism>
<dbReference type="AlphaFoldDB" id="A0A8S0RQU9"/>
<protein>
    <submittedName>
        <fullName evidence="1">Uncharacterized protein</fullName>
    </submittedName>
</protein>
<keyword evidence="2" id="KW-1185">Reference proteome</keyword>
<dbReference type="Proteomes" id="UP000594638">
    <property type="component" value="Unassembled WGS sequence"/>
</dbReference>
<accession>A0A8S0RQU9</accession>
<evidence type="ECO:0000313" key="2">
    <source>
        <dbReference type="Proteomes" id="UP000594638"/>
    </source>
</evidence>